<dbReference type="Proteomes" id="UP001155380">
    <property type="component" value="Unassembled WGS sequence"/>
</dbReference>
<feature type="region of interest" description="Disordered" evidence="1">
    <location>
        <begin position="139"/>
        <end position="163"/>
    </location>
</feature>
<protein>
    <submittedName>
        <fullName evidence="2">Uncharacterized protein</fullName>
    </submittedName>
</protein>
<reference evidence="2" key="1">
    <citation type="submission" date="2022-06" db="EMBL/GenBank/DDBJ databases">
        <authorList>
            <person name="Sun Q."/>
        </authorList>
    </citation>
    <scope>NUCLEOTIDE SEQUENCE</scope>
    <source>
        <strain evidence="2">S101</strain>
    </source>
</reference>
<dbReference type="RefSeq" id="WP_250916313.1">
    <property type="nucleotide sequence ID" value="NZ_JAMXLX010000011.1"/>
</dbReference>
<gene>
    <name evidence="2" type="ORF">NBH21_23630</name>
</gene>
<evidence type="ECO:0000313" key="3">
    <source>
        <dbReference type="Proteomes" id="UP001155380"/>
    </source>
</evidence>
<evidence type="ECO:0000256" key="1">
    <source>
        <dbReference type="SAM" id="MobiDB-lite"/>
    </source>
</evidence>
<accession>A0AAJ1C0W3</accession>
<sequence>MKNDDVPVFDRRDTLPAILDTDTAWAPPRKHARQGVTIRMAGDPCRSFAWDRASEAERELWRHNGAAVYLAQWYDGQAANDNEDWPLQKLLRTEKNDHCLALAERYRAVHDIAMRPTALLGRDPADLYLVQNVDREGNHKGPKVITGKNATVDTQPTRNRAAPVPKAWTGDAALNATIDAKRELAIVRGKLAYVPAILDAFEWSVVDGLTLEETGKRLGAGSKGAKGEARARIFDGFGIVDRYWRTQDRKAA</sequence>
<evidence type="ECO:0000313" key="2">
    <source>
        <dbReference type="EMBL" id="MCO5959773.1"/>
    </source>
</evidence>
<name>A0AAJ1C0W3_9HYPH</name>
<organism evidence="2 3">
    <name type="scientific">Ciceribacter sichuanensis</name>
    <dbReference type="NCBI Taxonomy" id="2949647"/>
    <lineage>
        <taxon>Bacteria</taxon>
        <taxon>Pseudomonadati</taxon>
        <taxon>Pseudomonadota</taxon>
        <taxon>Alphaproteobacteria</taxon>
        <taxon>Hyphomicrobiales</taxon>
        <taxon>Rhizobiaceae</taxon>
        <taxon>Ciceribacter</taxon>
    </lineage>
</organism>
<proteinExistence type="predicted"/>
<dbReference type="AlphaFoldDB" id="A0AAJ1C0W3"/>
<comment type="caution">
    <text evidence="2">The sequence shown here is derived from an EMBL/GenBank/DDBJ whole genome shotgun (WGS) entry which is preliminary data.</text>
</comment>
<dbReference type="EMBL" id="JAMXLX010000011">
    <property type="protein sequence ID" value="MCO5959773.1"/>
    <property type="molecule type" value="Genomic_DNA"/>
</dbReference>
<feature type="compositionally biased region" description="Polar residues" evidence="1">
    <location>
        <begin position="148"/>
        <end position="158"/>
    </location>
</feature>